<evidence type="ECO:0000259" key="7">
    <source>
        <dbReference type="PROSITE" id="PS50203"/>
    </source>
</evidence>
<dbReference type="PANTHER" id="PTHR10183">
    <property type="entry name" value="CALPAIN"/>
    <property type="match status" value="1"/>
</dbReference>
<dbReference type="Proteomes" id="UP000717364">
    <property type="component" value="Unassembled WGS sequence"/>
</dbReference>
<dbReference type="AlphaFoldDB" id="A0A947DG08"/>
<sequence>MKTSHRFPDPQKGTAPQLQNALQTRPFASQPATEPTQLDGQTPQSLSFSFADIDIVQPKVTIGTPNDPLEKEADAVAHQVVDHINAGPLTPVPTPPSAPPGNPIQRSPLSSTTRLVPDPLLQVPVQRQGGIVSGEASSDFESQLNHTRGGGSPLQPQLQSQMESAMGANLSNVRVHTDSQANQLSQSIQAKAFTTGADIYFKQGEYNPSSRNGQELIAHEVTHTLQQGATQQIQQQPQRKPEQVSPLATGIIQRVTENDSLTAPTGNSTGTAFNNIVTAVDSYNTHSLSYEPLNLDNPDEVKKSKFRRRIDDLDGISRSIDTWLTAHPEKENTFFSNKTKRERRNNKRASMQELKQSVVELLNHIQEQLTIIETQIQTEQAFEDAPLQDDPKLRQQDEAHHKIKETQSALHFVPGGTQAFFPMTRENLGIQADVQVHIINPVQGQQNFPNHVAVKLLQGRFNQHICWVAKTDLTEIKTESERYKKVDVELFPDGRDPDPNDVKQTNLGDCYFQAALMSIATTRPQYFKKIMRDQEDAVAVRLFQVQSGGNGEKTFTPQYIKVEKSIPQSQSGQKLYNQGQLWVKMMQKAYVAGGFAGTLEEDNQSQSPSYDDIAGGLSSHAFEVLLGEASEHTSLNQRSDNDPAGETLAKIGEVFEKNGLSTSGNTFAAVQGMLFLKESTRQNLGGDVAVQVTLEEVDKAFKQGSQEENGKKEVVLKALAKYLPGKLGKGQYTEFQTGLFTNIQVALKAGQPVTMSTHKYIEATQSGFNGAAGEQKKGGLAGRHAYSVLQTCTSDDISAPALGKEDGKYRLMQLRNPWGSYGREYQYDYQNIDNDGNVPVKTKSNRNAGVFWIELSEVTKYFDGLSIGAKIPTD</sequence>
<feature type="region of interest" description="Disordered" evidence="6">
    <location>
        <begin position="85"/>
        <end position="107"/>
    </location>
</feature>
<dbReference type="GO" id="GO:0006508">
    <property type="term" value="P:proteolysis"/>
    <property type="evidence" value="ECO:0007669"/>
    <property type="project" value="UniProtKB-KW"/>
</dbReference>
<keyword evidence="4 5" id="KW-0788">Thiol protease</keyword>
<dbReference type="PROSITE" id="PS50203">
    <property type="entry name" value="CALPAIN_CAT"/>
    <property type="match status" value="1"/>
</dbReference>
<gene>
    <name evidence="8" type="ORF">IXB50_11080</name>
</gene>
<feature type="active site" evidence="5">
    <location>
        <position position="510"/>
    </location>
</feature>
<dbReference type="RefSeq" id="WP_215609034.1">
    <property type="nucleotide sequence ID" value="NZ_JADOES010000019.1"/>
</dbReference>
<dbReference type="SUPFAM" id="SSF54001">
    <property type="entry name" value="Cysteine proteinases"/>
    <property type="match status" value="1"/>
</dbReference>
<feature type="compositionally biased region" description="Pro residues" evidence="6">
    <location>
        <begin position="90"/>
        <end position="102"/>
    </location>
</feature>
<reference evidence="8" key="1">
    <citation type="submission" date="2020-11" db="EMBL/GenBank/DDBJ databases">
        <authorList>
            <person name="Konstantinou D."/>
            <person name="Gkelis S."/>
            <person name="Popin R."/>
            <person name="Fewer D."/>
            <person name="Sivonen K."/>
        </authorList>
    </citation>
    <scope>NUCLEOTIDE SEQUENCE</scope>
    <source>
        <strain evidence="8">TAU-MAC 1115</strain>
    </source>
</reference>
<organism evidence="8 9">
    <name type="scientific">Leptothoe spongobia TAU-MAC 1115</name>
    <dbReference type="NCBI Taxonomy" id="1967444"/>
    <lineage>
        <taxon>Bacteria</taxon>
        <taxon>Bacillati</taxon>
        <taxon>Cyanobacteriota</taxon>
        <taxon>Cyanophyceae</taxon>
        <taxon>Nodosilineales</taxon>
        <taxon>Cymatolegaceae</taxon>
        <taxon>Leptothoe</taxon>
        <taxon>Leptothoe spongobia</taxon>
    </lineage>
</organism>
<dbReference type="InterPro" id="IPR022684">
    <property type="entry name" value="Calpain_cysteine_protease"/>
</dbReference>
<dbReference type="PANTHER" id="PTHR10183:SF379">
    <property type="entry name" value="CALPAIN-5"/>
    <property type="match status" value="1"/>
</dbReference>
<accession>A0A947DG08</accession>
<evidence type="ECO:0000313" key="9">
    <source>
        <dbReference type="Proteomes" id="UP000717364"/>
    </source>
</evidence>
<name>A0A947DG08_9CYAN</name>
<evidence type="ECO:0000256" key="5">
    <source>
        <dbReference type="PROSITE-ProRule" id="PRU00239"/>
    </source>
</evidence>
<evidence type="ECO:0000256" key="6">
    <source>
        <dbReference type="SAM" id="MobiDB-lite"/>
    </source>
</evidence>
<reference evidence="8" key="2">
    <citation type="journal article" date="2021" name="Mar. Drugs">
        <title>Genome Reduction and Secondary Metabolism of the Marine Sponge-Associated Cyanobacterium Leptothoe.</title>
        <authorList>
            <person name="Konstantinou D."/>
            <person name="Popin R.V."/>
            <person name="Fewer D.P."/>
            <person name="Sivonen K."/>
            <person name="Gkelis S."/>
        </authorList>
    </citation>
    <scope>NUCLEOTIDE SEQUENCE</scope>
    <source>
        <strain evidence="8">TAU-MAC 1115</strain>
    </source>
</reference>
<keyword evidence="2 5" id="KW-0645">Protease</keyword>
<comment type="similarity">
    <text evidence="1">Belongs to the peptidase C2 family.</text>
</comment>
<dbReference type="Pfam" id="PF00648">
    <property type="entry name" value="Peptidase_C2"/>
    <property type="match status" value="2"/>
</dbReference>
<proteinExistence type="inferred from homology"/>
<keyword evidence="3 5" id="KW-0378">Hydrolase</keyword>
<dbReference type="SMART" id="SM00230">
    <property type="entry name" value="CysPc"/>
    <property type="match status" value="1"/>
</dbReference>
<keyword evidence="9" id="KW-1185">Reference proteome</keyword>
<evidence type="ECO:0000256" key="4">
    <source>
        <dbReference type="ARBA" id="ARBA00022807"/>
    </source>
</evidence>
<evidence type="ECO:0000256" key="2">
    <source>
        <dbReference type="ARBA" id="ARBA00022670"/>
    </source>
</evidence>
<protein>
    <submittedName>
        <fullName evidence="8">DUF4157 domain-containing protein</fullName>
    </submittedName>
</protein>
<dbReference type="GO" id="GO:0004198">
    <property type="term" value="F:calcium-dependent cysteine-type endopeptidase activity"/>
    <property type="evidence" value="ECO:0007669"/>
    <property type="project" value="InterPro"/>
</dbReference>
<feature type="region of interest" description="Disordered" evidence="6">
    <location>
        <begin position="1"/>
        <end position="44"/>
    </location>
</feature>
<dbReference type="InterPro" id="IPR038765">
    <property type="entry name" value="Papain-like_cys_pep_sf"/>
</dbReference>
<evidence type="ECO:0000256" key="3">
    <source>
        <dbReference type="ARBA" id="ARBA00022801"/>
    </source>
</evidence>
<feature type="active site" evidence="5">
    <location>
        <position position="784"/>
    </location>
</feature>
<comment type="caution">
    <text evidence="8">The sequence shown here is derived from an EMBL/GenBank/DDBJ whole genome shotgun (WGS) entry which is preliminary data.</text>
</comment>
<feature type="compositionally biased region" description="Polar residues" evidence="6">
    <location>
        <begin position="14"/>
        <end position="44"/>
    </location>
</feature>
<evidence type="ECO:0000313" key="8">
    <source>
        <dbReference type="EMBL" id="MBT9315964.1"/>
    </source>
</evidence>
<feature type="active site" evidence="5">
    <location>
        <position position="816"/>
    </location>
</feature>
<dbReference type="InterPro" id="IPR025295">
    <property type="entry name" value="eCIS_core_dom"/>
</dbReference>
<dbReference type="EMBL" id="JADOES010000019">
    <property type="protein sequence ID" value="MBT9315964.1"/>
    <property type="molecule type" value="Genomic_DNA"/>
</dbReference>
<dbReference type="Pfam" id="PF13699">
    <property type="entry name" value="eCIS_core"/>
    <property type="match status" value="1"/>
</dbReference>
<evidence type="ECO:0000256" key="1">
    <source>
        <dbReference type="ARBA" id="ARBA00007623"/>
    </source>
</evidence>
<feature type="domain" description="Calpain catalytic" evidence="7">
    <location>
        <begin position="421"/>
        <end position="867"/>
    </location>
</feature>
<dbReference type="InterPro" id="IPR001300">
    <property type="entry name" value="Peptidase_C2_calpain_cat"/>
</dbReference>
<dbReference type="Gene3D" id="3.90.70.10">
    <property type="entry name" value="Cysteine proteinases"/>
    <property type="match status" value="1"/>
</dbReference>